<accession>A0A1M6NAR3</accession>
<dbReference type="EMBL" id="FQYX01000060">
    <property type="protein sequence ID" value="SHJ92772.1"/>
    <property type="molecule type" value="Genomic_DNA"/>
</dbReference>
<proteinExistence type="predicted"/>
<dbReference type="Gene3D" id="3.40.50.12780">
    <property type="entry name" value="N-terminal domain of ligase-like"/>
    <property type="match status" value="1"/>
</dbReference>
<dbReference type="SUPFAM" id="SSF56801">
    <property type="entry name" value="Acetyl-CoA synthetase-like"/>
    <property type="match status" value="1"/>
</dbReference>
<dbReference type="GO" id="GO:0016874">
    <property type="term" value="F:ligase activity"/>
    <property type="evidence" value="ECO:0007669"/>
    <property type="project" value="UniProtKB-KW"/>
</dbReference>
<organism evidence="1 2">
    <name type="scientific">Arenibacter nanhaiticus</name>
    <dbReference type="NCBI Taxonomy" id="558155"/>
    <lineage>
        <taxon>Bacteria</taxon>
        <taxon>Pseudomonadati</taxon>
        <taxon>Bacteroidota</taxon>
        <taxon>Flavobacteriia</taxon>
        <taxon>Flavobacteriales</taxon>
        <taxon>Flavobacteriaceae</taxon>
        <taxon>Arenibacter</taxon>
    </lineage>
</organism>
<dbReference type="Proteomes" id="UP000184231">
    <property type="component" value="Unassembled WGS sequence"/>
</dbReference>
<dbReference type="STRING" id="558155.SAMN04487911_1606"/>
<reference evidence="1 2" key="1">
    <citation type="submission" date="2016-11" db="EMBL/GenBank/DDBJ databases">
        <authorList>
            <person name="Jaros S."/>
            <person name="Januszkiewicz K."/>
            <person name="Wedrychowicz H."/>
        </authorList>
    </citation>
    <scope>NUCLEOTIDE SEQUENCE [LARGE SCALE GENOMIC DNA]</scope>
    <source>
        <strain evidence="1 2">CGMCC 1.8863</strain>
    </source>
</reference>
<dbReference type="PANTHER" id="PTHR36932:SF1">
    <property type="entry name" value="CAPSULAR POLYSACCHARIDE BIOSYNTHESIS PROTEIN"/>
    <property type="match status" value="1"/>
</dbReference>
<name>A0A1M6NAR3_9FLAO</name>
<dbReference type="AlphaFoldDB" id="A0A1M6NAR3"/>
<dbReference type="PANTHER" id="PTHR36932">
    <property type="entry name" value="CAPSULAR POLYSACCHARIDE BIOSYNTHESIS PROTEIN"/>
    <property type="match status" value="1"/>
</dbReference>
<dbReference type="InterPro" id="IPR053158">
    <property type="entry name" value="CapK_Type1_Caps_Biosynth"/>
</dbReference>
<dbReference type="RefSeq" id="WP_072766075.1">
    <property type="nucleotide sequence ID" value="NZ_FQYX01000060.1"/>
</dbReference>
<evidence type="ECO:0000313" key="2">
    <source>
        <dbReference type="Proteomes" id="UP000184231"/>
    </source>
</evidence>
<sequence>MKALEFLRRKLFWSVDALKGGKVRRHLKEITLLQENFHNTEYLRLTKGHLTNLITHATTSVPLYKNFTKDSVLQDFPVVDKAYIRDNFKLFESKEFIDKKKYKVTTSGSTGKPFYILHDKNKRDRNTADTIYFSEKSGYKLGARLYYLRLWDKQYKKGNFLSWVQNVRTNYSVDDFNDQKIAGWIRELENDKSAKSILGYTSALQAIFKFLDNKKAKPLETKINGVVAIAEGLDEYVRKGVKKYFKTHVVSRYSNSENGIIAQQNMGNRNFEVNWASYFVEILDLHKDIPVPYGTLGRIVITDLFSYAMPLIRYDTGDVGILNFETKDDCKALVLSQIEGRKMDMFTNTKGEFITSHIVHHILQFNGIDQFQFIQETNNKYIIKLKVAYDFDYDDELGIIKKYQEYLGHDANINIEYVIDIPLLKSGKRKLVVNNALNTLPKMRKKSKEESGLKTI</sequence>
<dbReference type="InterPro" id="IPR042099">
    <property type="entry name" value="ANL_N_sf"/>
</dbReference>
<keyword evidence="2" id="KW-1185">Reference proteome</keyword>
<protein>
    <submittedName>
        <fullName evidence="1">Phenylacetate-CoA ligase</fullName>
    </submittedName>
</protein>
<gene>
    <name evidence="1" type="ORF">SAMN04487911_1606</name>
</gene>
<evidence type="ECO:0000313" key="1">
    <source>
        <dbReference type="EMBL" id="SHJ92772.1"/>
    </source>
</evidence>
<dbReference type="OrthoDB" id="580775at2"/>
<keyword evidence="1" id="KW-0436">Ligase</keyword>